<dbReference type="GO" id="GO:0006310">
    <property type="term" value="P:DNA recombination"/>
    <property type="evidence" value="ECO:0007669"/>
    <property type="project" value="UniProtKB-KW"/>
</dbReference>
<evidence type="ECO:0000256" key="2">
    <source>
        <dbReference type="ARBA" id="ARBA00023172"/>
    </source>
</evidence>
<keyword evidence="2" id="KW-0233">DNA recombination</keyword>
<evidence type="ECO:0000313" key="5">
    <source>
        <dbReference type="EMBL" id="RCS22275.1"/>
    </source>
</evidence>
<proteinExistence type="predicted"/>
<evidence type="ECO:0000256" key="3">
    <source>
        <dbReference type="SAM" id="MobiDB-lite"/>
    </source>
</evidence>
<sequence length="338" mass="36807">MLSDDPSRRKDISPRTPDSPPRPSLVGSISQQRDGDLPDIVATVMAMGQIPKPERSGDAGHAAKTHAAYISDWRHYAAWCRRRGLESLPPDIEQIGLYLMAQATPDEGAPALSVSTIERRLAGLAWNFAQRGFGLDRNDSHIADIIAGIRRHARPPAAKETVGTEDLLAMLGTLGHDLRGLRDRAILLIAFAGGLRRSEITGLDIRQGDSKDGTGWVSIEDKAMRVTLGGQTRGRTVEISRGSSQRFCPVAALESWIRFSRISRGPLFRRILRDGKTVGSERLNDRHIARLVKQTALAAGIRGDLAEDARAAKFAGQSLRGRGRIKPARTTGLLKTAP</sequence>
<accession>A0A368K0T4</accession>
<feature type="region of interest" description="Disordered" evidence="3">
    <location>
        <begin position="1"/>
        <end position="33"/>
    </location>
</feature>
<feature type="compositionally biased region" description="Basic and acidic residues" evidence="3">
    <location>
        <begin position="1"/>
        <end position="13"/>
    </location>
</feature>
<dbReference type="SUPFAM" id="SSF47823">
    <property type="entry name" value="lambda integrase-like, N-terminal domain"/>
    <property type="match status" value="1"/>
</dbReference>
<feature type="domain" description="Tyr recombinase" evidence="4">
    <location>
        <begin position="157"/>
        <end position="338"/>
    </location>
</feature>
<organism evidence="5 6">
    <name type="scientific">Phyllobacterium salinisoli</name>
    <dbReference type="NCBI Taxonomy" id="1899321"/>
    <lineage>
        <taxon>Bacteria</taxon>
        <taxon>Pseudomonadati</taxon>
        <taxon>Pseudomonadota</taxon>
        <taxon>Alphaproteobacteria</taxon>
        <taxon>Hyphomicrobiales</taxon>
        <taxon>Phyllobacteriaceae</taxon>
        <taxon>Phyllobacterium</taxon>
    </lineage>
</organism>
<dbReference type="GO" id="GO:0015074">
    <property type="term" value="P:DNA integration"/>
    <property type="evidence" value="ECO:0007669"/>
    <property type="project" value="InterPro"/>
</dbReference>
<dbReference type="InterPro" id="IPR002104">
    <property type="entry name" value="Integrase_catalytic"/>
</dbReference>
<gene>
    <name evidence="5" type="ORF">DUT91_19390</name>
</gene>
<dbReference type="InterPro" id="IPR013762">
    <property type="entry name" value="Integrase-like_cat_sf"/>
</dbReference>
<dbReference type="AlphaFoldDB" id="A0A368K0T4"/>
<protein>
    <submittedName>
        <fullName evidence="5">Integrase</fullName>
    </submittedName>
</protein>
<dbReference type="InterPro" id="IPR011010">
    <property type="entry name" value="DNA_brk_join_enz"/>
</dbReference>
<dbReference type="GO" id="GO:0003677">
    <property type="term" value="F:DNA binding"/>
    <property type="evidence" value="ECO:0007669"/>
    <property type="project" value="UniProtKB-KW"/>
</dbReference>
<evidence type="ECO:0000256" key="1">
    <source>
        <dbReference type="ARBA" id="ARBA00023125"/>
    </source>
</evidence>
<evidence type="ECO:0000313" key="6">
    <source>
        <dbReference type="Proteomes" id="UP000253420"/>
    </source>
</evidence>
<name>A0A368K0T4_9HYPH</name>
<dbReference type="PANTHER" id="PTHR34605">
    <property type="entry name" value="PHAGE_INTEGRASE DOMAIN-CONTAINING PROTEIN"/>
    <property type="match status" value="1"/>
</dbReference>
<keyword evidence="6" id="KW-1185">Reference proteome</keyword>
<dbReference type="EMBL" id="QOZG01000009">
    <property type="protein sequence ID" value="RCS22275.1"/>
    <property type="molecule type" value="Genomic_DNA"/>
</dbReference>
<dbReference type="Gene3D" id="1.10.443.10">
    <property type="entry name" value="Intergrase catalytic core"/>
    <property type="match status" value="1"/>
</dbReference>
<dbReference type="InterPro" id="IPR052925">
    <property type="entry name" value="Phage_Integrase-like_Recomb"/>
</dbReference>
<comment type="caution">
    <text evidence="5">The sequence shown here is derived from an EMBL/GenBank/DDBJ whole genome shotgun (WGS) entry which is preliminary data.</text>
</comment>
<dbReference type="Proteomes" id="UP000253420">
    <property type="component" value="Unassembled WGS sequence"/>
</dbReference>
<dbReference type="PANTHER" id="PTHR34605:SF4">
    <property type="entry name" value="DNA ADENINE METHYLTRANSFERASE"/>
    <property type="match status" value="1"/>
</dbReference>
<reference evidence="5 6" key="1">
    <citation type="submission" date="2018-07" db="EMBL/GenBank/DDBJ databases">
        <title>The draft genome of Phyllobacterium salinisoli.</title>
        <authorList>
            <person name="Liu L."/>
            <person name="Li L."/>
            <person name="Zhang X."/>
            <person name="Liang L."/>
        </authorList>
    </citation>
    <scope>NUCLEOTIDE SEQUENCE [LARGE SCALE GENOMIC DNA]</scope>
    <source>
        <strain evidence="5 6">LLAN61</strain>
    </source>
</reference>
<dbReference type="PROSITE" id="PS51898">
    <property type="entry name" value="TYR_RECOMBINASE"/>
    <property type="match status" value="1"/>
</dbReference>
<keyword evidence="1" id="KW-0238">DNA-binding</keyword>
<dbReference type="SUPFAM" id="SSF56349">
    <property type="entry name" value="DNA breaking-rejoining enzymes"/>
    <property type="match status" value="1"/>
</dbReference>
<evidence type="ECO:0000259" key="4">
    <source>
        <dbReference type="PROSITE" id="PS51898"/>
    </source>
</evidence>
<dbReference type="Gene3D" id="1.10.150.130">
    <property type="match status" value="1"/>
</dbReference>
<dbReference type="InterPro" id="IPR010998">
    <property type="entry name" value="Integrase_recombinase_N"/>
</dbReference>